<proteinExistence type="predicted"/>
<accession>A0A0V0GKM9</accession>
<dbReference type="AlphaFoldDB" id="A0A0V0GKM9"/>
<organism evidence="1">
    <name type="scientific">Solanum chacoense</name>
    <name type="common">Chaco potato</name>
    <dbReference type="NCBI Taxonomy" id="4108"/>
    <lineage>
        <taxon>Eukaryota</taxon>
        <taxon>Viridiplantae</taxon>
        <taxon>Streptophyta</taxon>
        <taxon>Embryophyta</taxon>
        <taxon>Tracheophyta</taxon>
        <taxon>Spermatophyta</taxon>
        <taxon>Magnoliopsida</taxon>
        <taxon>eudicotyledons</taxon>
        <taxon>Gunneridae</taxon>
        <taxon>Pentapetalae</taxon>
        <taxon>asterids</taxon>
        <taxon>lamiids</taxon>
        <taxon>Solanales</taxon>
        <taxon>Solanaceae</taxon>
        <taxon>Solanoideae</taxon>
        <taxon>Solaneae</taxon>
        <taxon>Solanum</taxon>
    </lineage>
</organism>
<feature type="non-terminal residue" evidence="1">
    <location>
        <position position="1"/>
    </location>
</feature>
<evidence type="ECO:0000313" key="1">
    <source>
        <dbReference type="EMBL" id="JAP08483.1"/>
    </source>
</evidence>
<dbReference type="EMBL" id="GEDG01036835">
    <property type="protein sequence ID" value="JAP08483.1"/>
    <property type="molecule type" value="Transcribed_RNA"/>
</dbReference>
<name>A0A0V0GKM9_SOLCH</name>
<protein>
    <submittedName>
        <fullName evidence="1">Putative ovule protein</fullName>
    </submittedName>
</protein>
<reference evidence="1" key="1">
    <citation type="submission" date="2015-12" db="EMBL/GenBank/DDBJ databases">
        <title>Gene expression during late stages of embryo sac development: a critical building block for successful pollen-pistil interactions.</title>
        <authorList>
            <person name="Liu Y."/>
            <person name="Joly V."/>
            <person name="Sabar M."/>
            <person name="Matton D.P."/>
        </authorList>
    </citation>
    <scope>NUCLEOTIDE SEQUENCE</scope>
</reference>
<sequence>SLLLIPFFHRVHRHIDQANSPYQLEHPLHLKQSSLIEKLTMNSRYPCHHYPTLQHSFAVNSFFPWRRRQVTKG</sequence>